<dbReference type="InterPro" id="IPR018289">
    <property type="entry name" value="MULE_transposase_dom"/>
</dbReference>
<accession>A0AAD9ZVA3</accession>
<protein>
    <recommendedName>
        <fullName evidence="1">MULE transposase domain-containing protein</fullName>
    </recommendedName>
</protein>
<evidence type="ECO:0000313" key="3">
    <source>
        <dbReference type="Proteomes" id="UP001281410"/>
    </source>
</evidence>
<dbReference type="AlphaFoldDB" id="A0AAD9ZVA3"/>
<keyword evidence="3" id="KW-1185">Reference proteome</keyword>
<name>A0AAD9ZVA3_9ROSI</name>
<comment type="caution">
    <text evidence="2">The sequence shown here is derived from an EMBL/GenBank/DDBJ whole genome shotgun (WGS) entry which is preliminary data.</text>
</comment>
<sequence length="182" mass="20499">MPGTSEVRHNVSAYDSDNATTWVIPGADSYSFGIGRSSTMVVEEPTSMTYKGQFFPTKKDLKKLVGLFAMRQNFEWKVKRSNKTTLHLCADNGKFLYFFMSLEALLRGFRRCMGPGIAVDRTHLKGRLGGTMFVATVQNGNEHVYPIAFGYGDSENNFSWEWFLDCLKGALGYIDDLVFISD</sequence>
<evidence type="ECO:0000259" key="1">
    <source>
        <dbReference type="Pfam" id="PF10551"/>
    </source>
</evidence>
<dbReference type="Pfam" id="PF10551">
    <property type="entry name" value="MULE"/>
    <property type="match status" value="1"/>
</dbReference>
<dbReference type="PANTHER" id="PTHR31973">
    <property type="entry name" value="POLYPROTEIN, PUTATIVE-RELATED"/>
    <property type="match status" value="1"/>
</dbReference>
<feature type="domain" description="MULE transposase" evidence="1">
    <location>
        <begin position="118"/>
        <end position="168"/>
    </location>
</feature>
<dbReference type="PANTHER" id="PTHR31973:SF195">
    <property type="entry name" value="MUDR FAMILY TRANSPOSASE"/>
    <property type="match status" value="1"/>
</dbReference>
<dbReference type="Proteomes" id="UP001281410">
    <property type="component" value="Unassembled WGS sequence"/>
</dbReference>
<proteinExistence type="predicted"/>
<organism evidence="2 3">
    <name type="scientific">Dipteronia sinensis</name>
    <dbReference type="NCBI Taxonomy" id="43782"/>
    <lineage>
        <taxon>Eukaryota</taxon>
        <taxon>Viridiplantae</taxon>
        <taxon>Streptophyta</taxon>
        <taxon>Embryophyta</taxon>
        <taxon>Tracheophyta</taxon>
        <taxon>Spermatophyta</taxon>
        <taxon>Magnoliopsida</taxon>
        <taxon>eudicotyledons</taxon>
        <taxon>Gunneridae</taxon>
        <taxon>Pentapetalae</taxon>
        <taxon>rosids</taxon>
        <taxon>malvids</taxon>
        <taxon>Sapindales</taxon>
        <taxon>Sapindaceae</taxon>
        <taxon>Hippocastanoideae</taxon>
        <taxon>Acereae</taxon>
        <taxon>Dipteronia</taxon>
    </lineage>
</organism>
<dbReference type="EMBL" id="JANJYJ010000008">
    <property type="protein sequence ID" value="KAK3193536.1"/>
    <property type="molecule type" value="Genomic_DNA"/>
</dbReference>
<gene>
    <name evidence="2" type="ORF">Dsin_024846</name>
</gene>
<evidence type="ECO:0000313" key="2">
    <source>
        <dbReference type="EMBL" id="KAK3193536.1"/>
    </source>
</evidence>
<reference evidence="2" key="1">
    <citation type="journal article" date="2023" name="Plant J.">
        <title>Genome sequences and population genomics provide insights into the demographic history, inbreeding, and mutation load of two 'living fossil' tree species of Dipteronia.</title>
        <authorList>
            <person name="Feng Y."/>
            <person name="Comes H.P."/>
            <person name="Chen J."/>
            <person name="Zhu S."/>
            <person name="Lu R."/>
            <person name="Zhang X."/>
            <person name="Li P."/>
            <person name="Qiu J."/>
            <person name="Olsen K.M."/>
            <person name="Qiu Y."/>
        </authorList>
    </citation>
    <scope>NUCLEOTIDE SEQUENCE</scope>
    <source>
        <strain evidence="2">NBL</strain>
    </source>
</reference>